<feature type="region of interest" description="Disordered" evidence="1">
    <location>
        <begin position="1"/>
        <end position="39"/>
    </location>
</feature>
<feature type="compositionally biased region" description="Polar residues" evidence="1">
    <location>
        <begin position="1"/>
        <end position="10"/>
    </location>
</feature>
<protein>
    <recommendedName>
        <fullName evidence="4">Sugar ABC transporter substrate-binding protein</fullName>
    </recommendedName>
</protein>
<sequence length="174" mass="19088">MGDSWQQGVTSEHDGVDRSNVQVALVGPASSSQRQAQDPENTVMFDLLEHNNMQAYYAPASSQAGQEQAVRDAVARKVSVVVVENMSPGPWTATLEQARKAGVALTLLGPGYRPQQQTLYAAELVLDQQAPDAQPLGRVLQTIVDDRAHARTIRVNLSDDMAQHKWPDQMEEKL</sequence>
<keyword evidence="3" id="KW-1185">Reference proteome</keyword>
<evidence type="ECO:0008006" key="4">
    <source>
        <dbReference type="Google" id="ProtNLM"/>
    </source>
</evidence>
<evidence type="ECO:0000313" key="2">
    <source>
        <dbReference type="EMBL" id="BDR53185.1"/>
    </source>
</evidence>
<proteinExistence type="predicted"/>
<name>A0ABN6SE54_9BIFI</name>
<evidence type="ECO:0000256" key="1">
    <source>
        <dbReference type="SAM" id="MobiDB-lite"/>
    </source>
</evidence>
<accession>A0ABN6SE54</accession>
<evidence type="ECO:0000313" key="3">
    <source>
        <dbReference type="Proteomes" id="UP001321766"/>
    </source>
</evidence>
<dbReference type="Proteomes" id="UP001321766">
    <property type="component" value="Chromosome"/>
</dbReference>
<organism evidence="2 3">
    <name type="scientific">Bombiscardovia nodaiensis</name>
    <dbReference type="NCBI Taxonomy" id="2932181"/>
    <lineage>
        <taxon>Bacteria</taxon>
        <taxon>Bacillati</taxon>
        <taxon>Actinomycetota</taxon>
        <taxon>Actinomycetes</taxon>
        <taxon>Bifidobacteriales</taxon>
        <taxon>Bifidobacteriaceae</taxon>
        <taxon>Bombiscardovia</taxon>
    </lineage>
</organism>
<feature type="compositionally biased region" description="Polar residues" evidence="1">
    <location>
        <begin position="29"/>
        <end position="39"/>
    </location>
</feature>
<reference evidence="2 3" key="1">
    <citation type="journal article" date="2023" name="Microbiol. Spectr.">
        <title>Symbiosis of Carpenter Bees with Uncharacterized Lactic Acid Bacteria Showing NAD Auxotrophy.</title>
        <authorList>
            <person name="Kawasaki S."/>
            <person name="Ozawa K."/>
            <person name="Mori T."/>
            <person name="Yamamoto A."/>
            <person name="Ito M."/>
            <person name="Ohkuma M."/>
            <person name="Sakamoto M."/>
            <person name="Matsutani M."/>
        </authorList>
    </citation>
    <scope>NUCLEOTIDE SEQUENCE [LARGE SCALE GENOMIC DNA]</scope>
    <source>
        <strain evidence="2 3">Kim37-2</strain>
    </source>
</reference>
<dbReference type="SUPFAM" id="SSF53822">
    <property type="entry name" value="Periplasmic binding protein-like I"/>
    <property type="match status" value="1"/>
</dbReference>
<gene>
    <name evidence="2" type="ORF">KIM372_10920</name>
</gene>
<dbReference type="EMBL" id="AP026798">
    <property type="protein sequence ID" value="BDR53185.1"/>
    <property type="molecule type" value="Genomic_DNA"/>
</dbReference>
<dbReference type="InterPro" id="IPR028082">
    <property type="entry name" value="Peripla_BP_I"/>
</dbReference>
<dbReference type="Gene3D" id="3.40.50.2300">
    <property type="match status" value="1"/>
</dbReference>